<evidence type="ECO:0000313" key="4">
    <source>
        <dbReference type="Proteomes" id="UP000827092"/>
    </source>
</evidence>
<dbReference type="InterPro" id="IPR020904">
    <property type="entry name" value="Sc_DH/Rdtase_CS"/>
</dbReference>
<sequence>MGARNFFSFLVSITLIYGVSETVPFVRDVFATCATFAATVWMAEWLMQSVRKHLFHGIVSPDGKAVFITGCDSGFGHALAKRMDSKGYRVFAGCLNVKAEGATNLKQTCSAKMCVLPLDVTCDQSVLAAKDSVEKNLGKDVLWCVVNNAGVVQSGELDWTTTEEILRVHQVNTFGAVRVAKAFLALLKKSRGRLVNNASACGRFICPGFVGYCMSKSATIAFSEGLRVEMMKWGVKVISIEPFFYKTPLTQPKAADELIEKTWQKSDALTRETYGVGYLENFKENSRQLLSRASLNVHEVIDCFVDAIVSRDPLSAYFPAYLPDKIGIKVLQLMPKVLLEWYLGLQLERGQKPLRLGNI</sequence>
<dbReference type="PANTHER" id="PTHR43313:SF36">
    <property type="entry name" value="D-BETA-HYDROXYBUTYRATE DEHYDROGENASE, MITOCHONDRIAL"/>
    <property type="match status" value="1"/>
</dbReference>
<evidence type="ECO:0000256" key="2">
    <source>
        <dbReference type="RuleBase" id="RU000363"/>
    </source>
</evidence>
<dbReference type="InterPro" id="IPR002347">
    <property type="entry name" value="SDR_fam"/>
</dbReference>
<reference evidence="3 4" key="1">
    <citation type="journal article" date="2022" name="Nat. Ecol. Evol.">
        <title>A masculinizing supergene underlies an exaggerated male reproductive morph in a spider.</title>
        <authorList>
            <person name="Hendrickx F."/>
            <person name="De Corte Z."/>
            <person name="Sonet G."/>
            <person name="Van Belleghem S.M."/>
            <person name="Kostlbacher S."/>
            <person name="Vangestel C."/>
        </authorList>
    </citation>
    <scope>NUCLEOTIDE SEQUENCE [LARGE SCALE GENOMIC DNA]</scope>
    <source>
        <strain evidence="3">W744_W776</strain>
    </source>
</reference>
<dbReference type="GO" id="GO:0008202">
    <property type="term" value="P:steroid metabolic process"/>
    <property type="evidence" value="ECO:0007669"/>
    <property type="project" value="TreeGrafter"/>
</dbReference>
<organism evidence="3 4">
    <name type="scientific">Oedothorax gibbosus</name>
    <dbReference type="NCBI Taxonomy" id="931172"/>
    <lineage>
        <taxon>Eukaryota</taxon>
        <taxon>Metazoa</taxon>
        <taxon>Ecdysozoa</taxon>
        <taxon>Arthropoda</taxon>
        <taxon>Chelicerata</taxon>
        <taxon>Arachnida</taxon>
        <taxon>Araneae</taxon>
        <taxon>Araneomorphae</taxon>
        <taxon>Entelegynae</taxon>
        <taxon>Araneoidea</taxon>
        <taxon>Linyphiidae</taxon>
        <taxon>Erigoninae</taxon>
        <taxon>Oedothorax</taxon>
    </lineage>
</organism>
<comment type="similarity">
    <text evidence="2">Belongs to the short-chain dehydrogenases/reductases (SDR) family.</text>
</comment>
<dbReference type="PRINTS" id="PR00080">
    <property type="entry name" value="SDRFAMILY"/>
</dbReference>
<dbReference type="Gene3D" id="3.40.50.720">
    <property type="entry name" value="NAD(P)-binding Rossmann-like Domain"/>
    <property type="match status" value="1"/>
</dbReference>
<protein>
    <submittedName>
        <fullName evidence="3">Uncharacterized protein</fullName>
    </submittedName>
</protein>
<comment type="caution">
    <text evidence="3">The sequence shown here is derived from an EMBL/GenBank/DDBJ whole genome shotgun (WGS) entry which is preliminary data.</text>
</comment>
<gene>
    <name evidence="3" type="ORF">JTE90_016293</name>
</gene>
<dbReference type="PRINTS" id="PR00081">
    <property type="entry name" value="GDHRDH"/>
</dbReference>
<dbReference type="EMBL" id="JAFNEN010000679">
    <property type="protein sequence ID" value="KAG8178631.1"/>
    <property type="molecule type" value="Genomic_DNA"/>
</dbReference>
<dbReference type="GO" id="GO:0016491">
    <property type="term" value="F:oxidoreductase activity"/>
    <property type="evidence" value="ECO:0007669"/>
    <property type="project" value="UniProtKB-KW"/>
</dbReference>
<proteinExistence type="inferred from homology"/>
<keyword evidence="4" id="KW-1185">Reference proteome</keyword>
<name>A0AAV6U4W0_9ARAC</name>
<evidence type="ECO:0000256" key="1">
    <source>
        <dbReference type="ARBA" id="ARBA00023002"/>
    </source>
</evidence>
<dbReference type="InterPro" id="IPR036291">
    <property type="entry name" value="NAD(P)-bd_dom_sf"/>
</dbReference>
<keyword evidence="1" id="KW-0560">Oxidoreductase</keyword>
<dbReference type="PROSITE" id="PS00061">
    <property type="entry name" value="ADH_SHORT"/>
    <property type="match status" value="1"/>
</dbReference>
<dbReference type="Proteomes" id="UP000827092">
    <property type="component" value="Unassembled WGS sequence"/>
</dbReference>
<accession>A0AAV6U4W0</accession>
<evidence type="ECO:0000313" key="3">
    <source>
        <dbReference type="EMBL" id="KAG8178631.1"/>
    </source>
</evidence>
<dbReference type="SUPFAM" id="SSF51735">
    <property type="entry name" value="NAD(P)-binding Rossmann-fold domains"/>
    <property type="match status" value="1"/>
</dbReference>
<dbReference type="AlphaFoldDB" id="A0AAV6U4W0"/>
<dbReference type="PANTHER" id="PTHR43313">
    <property type="entry name" value="SHORT-CHAIN DEHYDROGENASE/REDUCTASE FAMILY 9C"/>
    <property type="match status" value="1"/>
</dbReference>
<dbReference type="Pfam" id="PF00106">
    <property type="entry name" value="adh_short"/>
    <property type="match status" value="1"/>
</dbReference>